<evidence type="ECO:0000313" key="3">
    <source>
        <dbReference type="RefSeq" id="XP_028134679.1"/>
    </source>
</evidence>
<feature type="region of interest" description="Disordered" evidence="1">
    <location>
        <begin position="81"/>
        <end position="100"/>
    </location>
</feature>
<feature type="compositionally biased region" description="Polar residues" evidence="1">
    <location>
        <begin position="81"/>
        <end position="91"/>
    </location>
</feature>
<reference evidence="3" key="1">
    <citation type="submission" date="2025-08" db="UniProtKB">
        <authorList>
            <consortium name="RefSeq"/>
        </authorList>
    </citation>
    <scope>IDENTIFICATION</scope>
    <source>
        <tissue evidence="3">Whole insect</tissue>
    </source>
</reference>
<name>A0A6P7FF83_DIAVI</name>
<feature type="domain" description="PiggyBac transposable element-derived protein" evidence="2">
    <location>
        <begin position="143"/>
        <end position="240"/>
    </location>
</feature>
<dbReference type="AlphaFoldDB" id="A0A6P7FF83"/>
<dbReference type="InterPro" id="IPR029526">
    <property type="entry name" value="PGBD"/>
</dbReference>
<evidence type="ECO:0000259" key="2">
    <source>
        <dbReference type="Pfam" id="PF13843"/>
    </source>
</evidence>
<organism evidence="3">
    <name type="scientific">Diabrotica virgifera virgifera</name>
    <name type="common">western corn rootworm</name>
    <dbReference type="NCBI Taxonomy" id="50390"/>
    <lineage>
        <taxon>Eukaryota</taxon>
        <taxon>Metazoa</taxon>
        <taxon>Ecdysozoa</taxon>
        <taxon>Arthropoda</taxon>
        <taxon>Hexapoda</taxon>
        <taxon>Insecta</taxon>
        <taxon>Pterygota</taxon>
        <taxon>Neoptera</taxon>
        <taxon>Endopterygota</taxon>
        <taxon>Coleoptera</taxon>
        <taxon>Polyphaga</taxon>
        <taxon>Cucujiformia</taxon>
        <taxon>Chrysomeloidea</taxon>
        <taxon>Chrysomelidae</taxon>
        <taxon>Galerucinae</taxon>
        <taxon>Diabroticina</taxon>
        <taxon>Diabroticites</taxon>
        <taxon>Diabrotica</taxon>
    </lineage>
</organism>
<proteinExistence type="predicted"/>
<gene>
    <name evidence="3" type="primary">LOC114329694</name>
</gene>
<protein>
    <submittedName>
        <fullName evidence="3">PiggyBac transposable element-derived protein 4-like</fullName>
    </submittedName>
</protein>
<dbReference type="PANTHER" id="PTHR46599:SF3">
    <property type="entry name" value="PIGGYBAC TRANSPOSABLE ELEMENT-DERIVED PROTEIN 4"/>
    <property type="match status" value="1"/>
</dbReference>
<dbReference type="PANTHER" id="PTHR46599">
    <property type="entry name" value="PIGGYBAC TRANSPOSABLE ELEMENT-DERIVED PROTEIN 4"/>
    <property type="match status" value="1"/>
</dbReference>
<sequence length="246" mass="28099">MNSANMQNQKWSFRDLESMSQNEVDALLDEIPSDQESIVSDIESVLGDELDIDEFRRPNNEDAFDIGNMDIVFEDQINNQDETTKTPNNQESESDSEDDVPLAVRLAKRNNSIFWTQNESYVTQTNQFTETAGPNIPNSAESPTDVCLELFPEDLIHLIVFQTNLYHVQKHGGGNGFTPTTEEEVKTFLGVNLLMGIKKMPSYRDYWSSRDELRDPFISSAMSRNRFAWLLGNLHLVDNIVQPKKN</sequence>
<dbReference type="Pfam" id="PF13843">
    <property type="entry name" value="DDE_Tnp_1_7"/>
    <property type="match status" value="1"/>
</dbReference>
<dbReference type="InParanoid" id="A0A6P7FF83"/>
<evidence type="ECO:0000256" key="1">
    <source>
        <dbReference type="SAM" id="MobiDB-lite"/>
    </source>
</evidence>
<dbReference type="RefSeq" id="XP_028134679.1">
    <property type="nucleotide sequence ID" value="XM_028278878.1"/>
</dbReference>
<accession>A0A6P7FF83</accession>